<reference evidence="1" key="1">
    <citation type="submission" date="2024-06" db="EMBL/GenBank/DDBJ databases">
        <title>Biodegradation of dimethachlon by Arthrobacter sp. K5: mechanistic insights and ecological implications.</title>
        <authorList>
            <person name="Hu S."/>
            <person name="Lu P."/>
        </authorList>
    </citation>
    <scope>NUCLEOTIDE SEQUENCE</scope>
    <source>
        <strain evidence="1">K5</strain>
    </source>
</reference>
<sequence length="246" mass="28071">MVSGAFSVWTSEKAYQASENAANRAQQSTERIIEEENKRKRDEFLRDQRVATYKQFLTDSRLYEDAQADYLFALSQPERYNVAAYLTALETTNRQFVGSAWGMEFFSPAKLKTAAQTLTQELYARYLMLTNYRQPDEWQALTQRINGGRDKLNELVRSSQIPLARSFRPELALCSGYRRRPAFFIHRLFGQESGVRLPQRILNGRRQIVVPDAGKGERGHAPNISAASTGVREQVIQRAAASCFTT</sequence>
<dbReference type="RefSeq" id="WP_353711877.1">
    <property type="nucleotide sequence ID" value="NZ_CP159279.1"/>
</dbReference>
<proteinExistence type="predicted"/>
<dbReference type="AlphaFoldDB" id="A0AAU8ESG1"/>
<organism evidence="1">
    <name type="scientific">Arthrobacter sp. K5</name>
    <dbReference type="NCBI Taxonomy" id="2839623"/>
    <lineage>
        <taxon>Bacteria</taxon>
        <taxon>Bacillati</taxon>
        <taxon>Actinomycetota</taxon>
        <taxon>Actinomycetes</taxon>
        <taxon>Micrococcales</taxon>
        <taxon>Micrococcaceae</taxon>
        <taxon>Arthrobacter</taxon>
    </lineage>
</organism>
<name>A0AAU8ESG1_9MICC</name>
<gene>
    <name evidence="1" type="ORF">ABRP34_00705</name>
</gene>
<protein>
    <submittedName>
        <fullName evidence="1">Uncharacterized protein</fullName>
    </submittedName>
</protein>
<accession>A0AAU8ESG1</accession>
<dbReference type="EMBL" id="CP159279">
    <property type="protein sequence ID" value="XCH11581.1"/>
    <property type="molecule type" value="Genomic_DNA"/>
</dbReference>
<evidence type="ECO:0000313" key="1">
    <source>
        <dbReference type="EMBL" id="XCH11581.1"/>
    </source>
</evidence>